<accession>A0A7R9ER97</accession>
<dbReference type="GO" id="GO:0005764">
    <property type="term" value="C:lysosome"/>
    <property type="evidence" value="ECO:0007669"/>
    <property type="project" value="TreeGrafter"/>
</dbReference>
<dbReference type="GO" id="GO:0045335">
    <property type="term" value="C:phagocytic vesicle"/>
    <property type="evidence" value="ECO:0007669"/>
    <property type="project" value="TreeGrafter"/>
</dbReference>
<dbReference type="PANTHER" id="PTHR47981:SF39">
    <property type="entry name" value="RAS-RELATED PROTEIN RAB"/>
    <property type="match status" value="1"/>
</dbReference>
<evidence type="ECO:0000313" key="4">
    <source>
        <dbReference type="EMBL" id="CAD7439743.1"/>
    </source>
</evidence>
<dbReference type="GO" id="GO:0008333">
    <property type="term" value="P:endosome to lysosome transport"/>
    <property type="evidence" value="ECO:0007669"/>
    <property type="project" value="TreeGrafter"/>
</dbReference>
<evidence type="ECO:0000256" key="2">
    <source>
        <dbReference type="ARBA" id="ARBA00022741"/>
    </source>
</evidence>
<sequence length="360" mass="40926">MCTIIIISTASYYPFGLYAVYTIGVKWRTWGVCRDAMHPPLGSDMLKLVWRSYGDRHTPVAVYCTGVGTCGLLTAKTLQQSALHHIVHHMKVTATCVPYLHHTPYRRHASTTPHAHHLRGRPPVAYCLLAGARRRATRHSPHHVRLSAVGAFPLVYKCSPHAIETVTPHARYLSKFSSNYKITIGADFSIKSLQWDKNTKVNLQLWDIAGHERFGYLTRVMAAAVVFDLSRLATFQSIEKWLTDLRDKVTLYDGSHIPVILLANKCDIHGSSIQHDTIARFCKERDIASWFLTSAKENINIGEFCSQINHKRLVLVEEAITYLVEKVIHIKRKERSTDAFFLRRSAHQEDVQVPMRSCCN</sequence>
<comment type="similarity">
    <text evidence="1">Belongs to the small GTPase superfamily. Rab family.</text>
</comment>
<proteinExistence type="inferred from homology"/>
<dbReference type="AlphaFoldDB" id="A0A7R9ER97"/>
<organism evidence="4">
    <name type="scientific">Timema bartmani</name>
    <dbReference type="NCBI Taxonomy" id="61472"/>
    <lineage>
        <taxon>Eukaryota</taxon>
        <taxon>Metazoa</taxon>
        <taxon>Ecdysozoa</taxon>
        <taxon>Arthropoda</taxon>
        <taxon>Hexapoda</taxon>
        <taxon>Insecta</taxon>
        <taxon>Pterygota</taxon>
        <taxon>Neoptera</taxon>
        <taxon>Polyneoptera</taxon>
        <taxon>Phasmatodea</taxon>
        <taxon>Timematodea</taxon>
        <taxon>Timematoidea</taxon>
        <taxon>Timematidae</taxon>
        <taxon>Timema</taxon>
    </lineage>
</organism>
<dbReference type="PANTHER" id="PTHR47981">
    <property type="entry name" value="RAB FAMILY"/>
    <property type="match status" value="1"/>
</dbReference>
<name>A0A7R9ER97_9NEOP</name>
<evidence type="ECO:0000256" key="1">
    <source>
        <dbReference type="ARBA" id="ARBA00006270"/>
    </source>
</evidence>
<dbReference type="InterPro" id="IPR027417">
    <property type="entry name" value="P-loop_NTPase"/>
</dbReference>
<dbReference type="GO" id="GO:0005770">
    <property type="term" value="C:late endosome"/>
    <property type="evidence" value="ECO:0007669"/>
    <property type="project" value="TreeGrafter"/>
</dbReference>
<gene>
    <name evidence="4" type="ORF">TBIB3V08_LOCUS2291</name>
</gene>
<dbReference type="SMART" id="SM00173">
    <property type="entry name" value="RAS"/>
    <property type="match status" value="1"/>
</dbReference>
<dbReference type="GO" id="GO:0003924">
    <property type="term" value="F:GTPase activity"/>
    <property type="evidence" value="ECO:0007669"/>
    <property type="project" value="InterPro"/>
</dbReference>
<dbReference type="GO" id="GO:0090385">
    <property type="term" value="P:phagosome-lysosome fusion"/>
    <property type="evidence" value="ECO:0007669"/>
    <property type="project" value="TreeGrafter"/>
</dbReference>
<dbReference type="SUPFAM" id="SSF52540">
    <property type="entry name" value="P-loop containing nucleoside triphosphate hydrolases"/>
    <property type="match status" value="1"/>
</dbReference>
<dbReference type="Pfam" id="PF00071">
    <property type="entry name" value="Ras"/>
    <property type="match status" value="1"/>
</dbReference>
<evidence type="ECO:0000256" key="3">
    <source>
        <dbReference type="ARBA" id="ARBA00023134"/>
    </source>
</evidence>
<dbReference type="InterPro" id="IPR001806">
    <property type="entry name" value="Small_GTPase"/>
</dbReference>
<reference evidence="4" key="1">
    <citation type="submission" date="2020-11" db="EMBL/GenBank/DDBJ databases">
        <authorList>
            <person name="Tran Van P."/>
        </authorList>
    </citation>
    <scope>NUCLEOTIDE SEQUENCE</scope>
</reference>
<dbReference type="GO" id="GO:0005525">
    <property type="term" value="F:GTP binding"/>
    <property type="evidence" value="ECO:0007669"/>
    <property type="project" value="UniProtKB-KW"/>
</dbReference>
<dbReference type="PRINTS" id="PR00449">
    <property type="entry name" value="RASTRNSFRMNG"/>
</dbReference>
<dbReference type="SMART" id="SM00175">
    <property type="entry name" value="RAB"/>
    <property type="match status" value="1"/>
</dbReference>
<dbReference type="PROSITE" id="PS51419">
    <property type="entry name" value="RAB"/>
    <property type="match status" value="1"/>
</dbReference>
<protein>
    <submittedName>
        <fullName evidence="4">Uncharacterized protein</fullName>
    </submittedName>
</protein>
<keyword evidence="3" id="KW-0342">GTP-binding</keyword>
<keyword evidence="2" id="KW-0547">Nucleotide-binding</keyword>
<dbReference type="EMBL" id="OD564776">
    <property type="protein sequence ID" value="CAD7439743.1"/>
    <property type="molecule type" value="Genomic_DNA"/>
</dbReference>
<dbReference type="Gene3D" id="3.40.50.300">
    <property type="entry name" value="P-loop containing nucleotide triphosphate hydrolases"/>
    <property type="match status" value="1"/>
</dbReference>